<organism evidence="3 4">
    <name type="scientific">Hyphococcus flavus</name>
    <dbReference type="NCBI Taxonomy" id="1866326"/>
    <lineage>
        <taxon>Bacteria</taxon>
        <taxon>Pseudomonadati</taxon>
        <taxon>Pseudomonadota</taxon>
        <taxon>Alphaproteobacteria</taxon>
        <taxon>Parvularculales</taxon>
        <taxon>Parvularculaceae</taxon>
        <taxon>Hyphococcus</taxon>
    </lineage>
</organism>
<feature type="signal peptide" evidence="2">
    <location>
        <begin position="1"/>
        <end position="29"/>
    </location>
</feature>
<proteinExistence type="predicted"/>
<gene>
    <name evidence="3" type="ORF">PUV54_10920</name>
</gene>
<keyword evidence="1" id="KW-1133">Transmembrane helix</keyword>
<evidence type="ECO:0000256" key="2">
    <source>
        <dbReference type="SAM" id="SignalP"/>
    </source>
</evidence>
<feature type="transmembrane region" description="Helical" evidence="1">
    <location>
        <begin position="121"/>
        <end position="139"/>
    </location>
</feature>
<name>A0AAE9ZAB2_9PROT</name>
<dbReference type="KEGG" id="hfl:PUV54_10920"/>
<feature type="chain" id="PRO_5041937572" description="Transmembrane protein" evidence="2">
    <location>
        <begin position="30"/>
        <end position="185"/>
    </location>
</feature>
<evidence type="ECO:0000313" key="4">
    <source>
        <dbReference type="Proteomes" id="UP001214043"/>
    </source>
</evidence>
<evidence type="ECO:0008006" key="5">
    <source>
        <dbReference type="Google" id="ProtNLM"/>
    </source>
</evidence>
<evidence type="ECO:0000256" key="1">
    <source>
        <dbReference type="SAM" id="Phobius"/>
    </source>
</evidence>
<reference evidence="3" key="1">
    <citation type="submission" date="2023-02" db="EMBL/GenBank/DDBJ databases">
        <title>Genome sequence of Hyphococcus flavus.</title>
        <authorList>
            <person name="Rong J.-C."/>
            <person name="Zhao Q."/>
            <person name="Yi M."/>
            <person name="Wu J.-Y."/>
        </authorList>
    </citation>
    <scope>NUCLEOTIDE SEQUENCE</scope>
    <source>
        <strain evidence="3">MCCC 1K03223</strain>
    </source>
</reference>
<dbReference type="EMBL" id="CP118166">
    <property type="protein sequence ID" value="WDI30469.1"/>
    <property type="molecule type" value="Genomic_DNA"/>
</dbReference>
<keyword evidence="2" id="KW-0732">Signal</keyword>
<keyword evidence="1" id="KW-0472">Membrane</keyword>
<protein>
    <recommendedName>
        <fullName evidence="5">Transmembrane protein</fullName>
    </recommendedName>
</protein>
<dbReference type="RefSeq" id="WP_274492271.1">
    <property type="nucleotide sequence ID" value="NZ_CP118166.1"/>
</dbReference>
<keyword evidence="1" id="KW-0812">Transmembrane</keyword>
<dbReference type="AlphaFoldDB" id="A0AAE9ZAB2"/>
<feature type="transmembrane region" description="Helical" evidence="1">
    <location>
        <begin position="145"/>
        <end position="164"/>
    </location>
</feature>
<accession>A0AAE9ZAB2</accession>
<sequence>MKALRNTRNALLAAVSVGAASTALQPALAADFDGAVSPAIVEVQSTEPVPAPKTDQHVPIGAKKWALLVAAAGSLAWLLKLMGPKRVAKAVSEGAATAARATANTAAGAAKIVGRTVASPLRFLAVLFGLALFVLTGVGLYDIEWIGGLLSGAAVAGAGLYGYFKTRKVFQPIKIRRSQVKENRN</sequence>
<evidence type="ECO:0000313" key="3">
    <source>
        <dbReference type="EMBL" id="WDI30469.1"/>
    </source>
</evidence>
<dbReference type="Proteomes" id="UP001214043">
    <property type="component" value="Chromosome"/>
</dbReference>
<keyword evidence="4" id="KW-1185">Reference proteome</keyword>